<dbReference type="Gene3D" id="3.40.50.300">
    <property type="entry name" value="P-loop containing nucleotide triphosphate hydrolases"/>
    <property type="match status" value="1"/>
</dbReference>
<evidence type="ECO:0000256" key="2">
    <source>
        <dbReference type="ARBA" id="ARBA00022806"/>
    </source>
</evidence>
<keyword evidence="1" id="KW-0378">Hydrolase</keyword>
<dbReference type="InterPro" id="IPR027417">
    <property type="entry name" value="P-loop_NTPase"/>
</dbReference>
<dbReference type="InterPro" id="IPR059032">
    <property type="entry name" value="WHD_DDX60"/>
</dbReference>
<name>A0A0B1SXQ2_OESDE</name>
<dbReference type="PANTHER" id="PTHR44533">
    <property type="entry name" value="DEAD/H RNA HELICASE, PUTATIVE-RELATED"/>
    <property type="match status" value="1"/>
</dbReference>
<dbReference type="OrthoDB" id="64767at2759"/>
<keyword evidence="2" id="KW-0347">Helicase</keyword>
<feature type="non-terminal residue" evidence="4">
    <location>
        <position position="196"/>
    </location>
</feature>
<dbReference type="EMBL" id="KN556669">
    <property type="protein sequence ID" value="KHJ87980.1"/>
    <property type="molecule type" value="Genomic_DNA"/>
</dbReference>
<evidence type="ECO:0000259" key="3">
    <source>
        <dbReference type="Pfam" id="PF26076"/>
    </source>
</evidence>
<protein>
    <recommendedName>
        <fullName evidence="3">DDX60-like winged helix domain-containing protein</fullName>
    </recommendedName>
</protein>
<dbReference type="GO" id="GO:0004386">
    <property type="term" value="F:helicase activity"/>
    <property type="evidence" value="ECO:0007669"/>
    <property type="project" value="UniProtKB-KW"/>
</dbReference>
<keyword evidence="2" id="KW-0547">Nucleotide-binding</keyword>
<dbReference type="SUPFAM" id="SSF52540">
    <property type="entry name" value="P-loop containing nucleoside triphosphate hydrolases"/>
    <property type="match status" value="1"/>
</dbReference>
<keyword evidence="2" id="KW-0067">ATP-binding</keyword>
<dbReference type="InterPro" id="IPR052431">
    <property type="entry name" value="SKI2_subfamily_helicases"/>
</dbReference>
<dbReference type="GO" id="GO:0005737">
    <property type="term" value="C:cytoplasm"/>
    <property type="evidence" value="ECO:0007669"/>
    <property type="project" value="TreeGrafter"/>
</dbReference>
<keyword evidence="5" id="KW-1185">Reference proteome</keyword>
<evidence type="ECO:0000313" key="5">
    <source>
        <dbReference type="Proteomes" id="UP000053660"/>
    </source>
</evidence>
<evidence type="ECO:0000313" key="4">
    <source>
        <dbReference type="EMBL" id="KHJ87980.1"/>
    </source>
</evidence>
<dbReference type="PANTHER" id="PTHR44533:SF4">
    <property type="entry name" value="DEAD_H RNA HELICASE, PUTATIVE-RELATED"/>
    <property type="match status" value="1"/>
</dbReference>
<proteinExistence type="predicted"/>
<reference evidence="4 5" key="1">
    <citation type="submission" date="2014-03" db="EMBL/GenBank/DDBJ databases">
        <title>Draft genome of the hookworm Oesophagostomum dentatum.</title>
        <authorList>
            <person name="Mitreva M."/>
        </authorList>
    </citation>
    <scope>NUCLEOTIDE SEQUENCE [LARGE SCALE GENOMIC DNA]</scope>
    <source>
        <strain evidence="4 5">OD-Hann</strain>
    </source>
</reference>
<dbReference type="Pfam" id="PF26076">
    <property type="entry name" value="WHD_DDX60"/>
    <property type="match status" value="1"/>
</dbReference>
<sequence>MPCKTVLFGVDTPLLTPLLFRQMSGRAGRRGFDHSGTVCFMSVPTSKMRRLLTASLSTLQGNPPFSTSFILRMLSYVHAKDAMAEDRSGPISTFAEREKSALCLLQHSFSLFTRREAQNGVLQRQLRMYTAFSIQLLRHLQLLSDNCCGKNLAGLAATLAEVSTGEPGNLVFIHLLQHGVFHKMIRETTVSLVIRR</sequence>
<gene>
    <name evidence="4" type="ORF">OESDEN_12232</name>
</gene>
<evidence type="ECO:0000256" key="1">
    <source>
        <dbReference type="ARBA" id="ARBA00022801"/>
    </source>
</evidence>
<accession>A0A0B1SXQ2</accession>
<dbReference type="GO" id="GO:0016787">
    <property type="term" value="F:hydrolase activity"/>
    <property type="evidence" value="ECO:0007669"/>
    <property type="project" value="UniProtKB-KW"/>
</dbReference>
<feature type="domain" description="DDX60-like winged helix" evidence="3">
    <location>
        <begin position="59"/>
        <end position="156"/>
    </location>
</feature>
<dbReference type="Proteomes" id="UP000053660">
    <property type="component" value="Unassembled WGS sequence"/>
</dbReference>
<dbReference type="AlphaFoldDB" id="A0A0B1SXQ2"/>
<organism evidence="4 5">
    <name type="scientific">Oesophagostomum dentatum</name>
    <name type="common">Nodular worm</name>
    <dbReference type="NCBI Taxonomy" id="61180"/>
    <lineage>
        <taxon>Eukaryota</taxon>
        <taxon>Metazoa</taxon>
        <taxon>Ecdysozoa</taxon>
        <taxon>Nematoda</taxon>
        <taxon>Chromadorea</taxon>
        <taxon>Rhabditida</taxon>
        <taxon>Rhabditina</taxon>
        <taxon>Rhabditomorpha</taxon>
        <taxon>Strongyloidea</taxon>
        <taxon>Strongylidae</taxon>
        <taxon>Oesophagostomum</taxon>
    </lineage>
</organism>